<dbReference type="Gene3D" id="1.10.730.10">
    <property type="entry name" value="Isoleucyl-tRNA Synthetase, Domain 1"/>
    <property type="match status" value="1"/>
</dbReference>
<evidence type="ECO:0000256" key="5">
    <source>
        <dbReference type="ARBA" id="ARBA00022840"/>
    </source>
</evidence>
<dbReference type="SUPFAM" id="SSF47323">
    <property type="entry name" value="Anticodon-binding domain of a subclass of class I aminoacyl-tRNA synthetases"/>
    <property type="match status" value="1"/>
</dbReference>
<evidence type="ECO:0000256" key="1">
    <source>
        <dbReference type="ARBA" id="ARBA00013169"/>
    </source>
</evidence>
<dbReference type="PROSITE" id="PS00178">
    <property type="entry name" value="AA_TRNA_LIGASE_I"/>
    <property type="match status" value="1"/>
</dbReference>
<evidence type="ECO:0000313" key="13">
    <source>
        <dbReference type="EMBL" id="PIU02065.1"/>
    </source>
</evidence>
<dbReference type="Pfam" id="PF08264">
    <property type="entry name" value="Anticodon_1"/>
    <property type="match status" value="1"/>
</dbReference>
<feature type="domain" description="Aminoacyl-tRNA synthetase class Ia" evidence="11">
    <location>
        <begin position="409"/>
        <end position="528"/>
    </location>
</feature>
<reference evidence="14" key="1">
    <citation type="submission" date="2017-09" db="EMBL/GenBank/DDBJ databases">
        <title>Depth-based differentiation of microbial function through sediment-hosted aquifers and enrichment of novel symbionts in the deep terrestrial subsurface.</title>
        <authorList>
            <person name="Probst A.J."/>
            <person name="Ladd B."/>
            <person name="Jarett J.K."/>
            <person name="Geller-Mcgrath D.E."/>
            <person name="Sieber C.M.K."/>
            <person name="Emerson J.B."/>
            <person name="Anantharaman K."/>
            <person name="Thomas B.C."/>
            <person name="Malmstrom R."/>
            <person name="Stieglmeier M."/>
            <person name="Klingl A."/>
            <person name="Woyke T."/>
            <person name="Ryan C.M."/>
            <person name="Banfield J.F."/>
        </authorList>
    </citation>
    <scope>NUCLEOTIDE SEQUENCE [LARGE SCALE GENOMIC DNA]</scope>
</reference>
<dbReference type="PRINTS" id="PR00986">
    <property type="entry name" value="TRNASYNTHVAL"/>
</dbReference>
<dbReference type="PANTHER" id="PTHR11946:SF93">
    <property type="entry name" value="VALINE--TRNA LIGASE, CHLOROPLASTIC_MITOCHONDRIAL 2"/>
    <property type="match status" value="1"/>
</dbReference>
<evidence type="ECO:0000259" key="12">
    <source>
        <dbReference type="Pfam" id="PF08264"/>
    </source>
</evidence>
<dbReference type="Proteomes" id="UP000231214">
    <property type="component" value="Unassembled WGS sequence"/>
</dbReference>
<keyword evidence="5 10" id="KW-0067">ATP-binding</keyword>
<dbReference type="GO" id="GO:0004832">
    <property type="term" value="F:valine-tRNA ligase activity"/>
    <property type="evidence" value="ECO:0007669"/>
    <property type="project" value="UniProtKB-EC"/>
</dbReference>
<dbReference type="InterPro" id="IPR009080">
    <property type="entry name" value="tRNAsynth_Ia_anticodon-bd"/>
</dbReference>
<comment type="caution">
    <text evidence="13">The sequence shown here is derived from an EMBL/GenBank/DDBJ whole genome shotgun (WGS) entry which is preliminary data.</text>
</comment>
<dbReference type="InterPro" id="IPR002300">
    <property type="entry name" value="aa-tRNA-synth_Ia"/>
</dbReference>
<dbReference type="InterPro" id="IPR013155">
    <property type="entry name" value="M/V/L/I-tRNA-synth_anticd-bd"/>
</dbReference>
<feature type="domain" description="Methionyl/Valyl/Leucyl/Isoleucyl-tRNA synthetase anticodon-binding" evidence="12">
    <location>
        <begin position="574"/>
        <end position="671"/>
    </location>
</feature>
<keyword evidence="6 10" id="KW-0648">Protein biosynthesis</keyword>
<dbReference type="EMBL" id="PEZK01000032">
    <property type="protein sequence ID" value="PIU02065.1"/>
    <property type="molecule type" value="Genomic_DNA"/>
</dbReference>
<dbReference type="GO" id="GO:0002161">
    <property type="term" value="F:aminoacyl-tRNA deacylase activity"/>
    <property type="evidence" value="ECO:0007669"/>
    <property type="project" value="InterPro"/>
</dbReference>
<dbReference type="InterPro" id="IPR014729">
    <property type="entry name" value="Rossmann-like_a/b/a_fold"/>
</dbReference>
<dbReference type="CDD" id="cd07962">
    <property type="entry name" value="Anticodon_Ia_Val"/>
    <property type="match status" value="1"/>
</dbReference>
<organism evidence="13 14">
    <name type="scientific">Candidatus Shapirobacteria bacterium CG09_land_8_20_14_0_10_49_15</name>
    <dbReference type="NCBI Taxonomy" id="1974482"/>
    <lineage>
        <taxon>Bacteria</taxon>
        <taxon>Candidatus Shapironibacteriota</taxon>
    </lineage>
</organism>
<evidence type="ECO:0000256" key="8">
    <source>
        <dbReference type="ARBA" id="ARBA00029936"/>
    </source>
</evidence>
<evidence type="ECO:0000313" key="14">
    <source>
        <dbReference type="Proteomes" id="UP000231214"/>
    </source>
</evidence>
<dbReference type="Pfam" id="PF00133">
    <property type="entry name" value="tRNA-synt_1"/>
    <property type="match status" value="2"/>
</dbReference>
<feature type="domain" description="Aminoacyl-tRNA synthetase class Ia" evidence="11">
    <location>
        <begin position="14"/>
        <end position="407"/>
    </location>
</feature>
<protein>
    <recommendedName>
        <fullName evidence="1">valine--tRNA ligase</fullName>
        <ecNumber evidence="1">6.1.1.9</ecNumber>
    </recommendedName>
    <alternativeName>
        <fullName evidence="8">Valyl-tRNA synthetase</fullName>
    </alternativeName>
</protein>
<accession>A0A2M6XAN7</accession>
<evidence type="ECO:0000256" key="4">
    <source>
        <dbReference type="ARBA" id="ARBA00022741"/>
    </source>
</evidence>
<dbReference type="GO" id="GO:0005524">
    <property type="term" value="F:ATP binding"/>
    <property type="evidence" value="ECO:0007669"/>
    <property type="project" value="UniProtKB-KW"/>
</dbReference>
<keyword evidence="4 10" id="KW-0547">Nucleotide-binding</keyword>
<dbReference type="GO" id="GO:0006438">
    <property type="term" value="P:valyl-tRNA aminoacylation"/>
    <property type="evidence" value="ECO:0007669"/>
    <property type="project" value="InterPro"/>
</dbReference>
<dbReference type="AlphaFoldDB" id="A0A2M6XAN7"/>
<evidence type="ECO:0000256" key="3">
    <source>
        <dbReference type="ARBA" id="ARBA00022598"/>
    </source>
</evidence>
<evidence type="ECO:0000256" key="7">
    <source>
        <dbReference type="ARBA" id="ARBA00023146"/>
    </source>
</evidence>
<keyword evidence="3 10" id="KW-0436">Ligase</keyword>
<dbReference type="PANTHER" id="PTHR11946">
    <property type="entry name" value="VALYL-TRNA SYNTHETASES"/>
    <property type="match status" value="1"/>
</dbReference>
<dbReference type="EC" id="6.1.1.9" evidence="1"/>
<proteinExistence type="inferred from homology"/>
<evidence type="ECO:0000256" key="9">
    <source>
        <dbReference type="ARBA" id="ARBA00047552"/>
    </source>
</evidence>
<dbReference type="InterPro" id="IPR001412">
    <property type="entry name" value="aa-tRNA-synth_I_CS"/>
</dbReference>
<dbReference type="GO" id="GO:0005829">
    <property type="term" value="C:cytosol"/>
    <property type="evidence" value="ECO:0007669"/>
    <property type="project" value="TreeGrafter"/>
</dbReference>
<keyword evidence="7 10" id="KW-0030">Aminoacyl-tRNA synthetase</keyword>
<dbReference type="Gene3D" id="3.90.740.10">
    <property type="entry name" value="Valyl/Leucyl/Isoleucyl-tRNA synthetase, editing domain"/>
    <property type="match status" value="1"/>
</dbReference>
<name>A0A2M6XAN7_9BACT</name>
<dbReference type="InterPro" id="IPR033705">
    <property type="entry name" value="Anticodon_Ia_Val"/>
</dbReference>
<sequence>MDKVYNHQDVEERIYAFWEKGGWFTPKIDLAKKPFVITLPPPNVTGSLHAGHAMYVVEDIMARYHRMKGETTLWLPGFDHASIAVEYLVSKQIRKEGKTKKQLGRQAFLQRAHQFADESRQYIRQQLKKTGFSLDWTREAYTMDESYSLAVKTAFDRLYQQGLIYQGEYMINWCTSCRTAISDLENEYRQEKGKLYYLKYGPFTLATTRPETKFGDTAVAVHPDDKRYQKWIGKEFTYHSLLGPRRMKVIADRAVDKKFGTGVVKITPAHDPTDFEIGQRHQLKRIKVIDEKGRLTKAAGKFAGLTIQEARQQVVAALQAKGDLVKTVAITHSVGHCQRCGTITEPMISQQWFVKTKPLAQKAIMAVKKGRIKIVPKRFEKIYFHWLENIKDWCISRQLWWGHPIPIEDETDVLDTWFSSGLWPIATLGWPKKNQDFPYFYPTTIRETGYDILFFWVAREVMMCLAMTGKVPFKTVYLHGLVRDQQGHKFSKTAGIGFDPLAMIDKYGADALRFALTAGNAPGRDLKIDENRIIGYRNFTNKIWNAARFIMMNRYSSSAVSKGLLRSGIQHQDDQWILKELDKTTKTVTKNIDHYRFDLAAETIYQFFWHVFCDQYLEMSKQRREATQPVLLHVLATSLKLLHPFMPFITEEIYQKLPRHGKSLMIESWPK</sequence>
<dbReference type="CDD" id="cd00817">
    <property type="entry name" value="ValRS_core"/>
    <property type="match status" value="1"/>
</dbReference>
<keyword evidence="2" id="KW-0963">Cytoplasm</keyword>
<gene>
    <name evidence="13" type="ORF">COT66_02155</name>
</gene>
<evidence type="ECO:0000256" key="2">
    <source>
        <dbReference type="ARBA" id="ARBA00022490"/>
    </source>
</evidence>
<evidence type="ECO:0000256" key="10">
    <source>
        <dbReference type="RuleBase" id="RU363035"/>
    </source>
</evidence>
<dbReference type="SUPFAM" id="SSF50677">
    <property type="entry name" value="ValRS/IleRS/LeuRS editing domain"/>
    <property type="match status" value="1"/>
</dbReference>
<dbReference type="InterPro" id="IPR002303">
    <property type="entry name" value="Valyl-tRNA_ligase"/>
</dbReference>
<comment type="similarity">
    <text evidence="10">Belongs to the class-I aminoacyl-tRNA synthetase family.</text>
</comment>
<dbReference type="InterPro" id="IPR009008">
    <property type="entry name" value="Val/Leu/Ile-tRNA-synth_edit"/>
</dbReference>
<evidence type="ECO:0000259" key="11">
    <source>
        <dbReference type="Pfam" id="PF00133"/>
    </source>
</evidence>
<dbReference type="Gene3D" id="3.40.50.620">
    <property type="entry name" value="HUPs"/>
    <property type="match status" value="3"/>
</dbReference>
<dbReference type="SUPFAM" id="SSF52374">
    <property type="entry name" value="Nucleotidylyl transferase"/>
    <property type="match status" value="1"/>
</dbReference>
<comment type="catalytic activity">
    <reaction evidence="9">
        <text>tRNA(Val) + L-valine + ATP = L-valyl-tRNA(Val) + AMP + diphosphate</text>
        <dbReference type="Rhea" id="RHEA:10704"/>
        <dbReference type="Rhea" id="RHEA-COMP:9672"/>
        <dbReference type="Rhea" id="RHEA-COMP:9708"/>
        <dbReference type="ChEBI" id="CHEBI:30616"/>
        <dbReference type="ChEBI" id="CHEBI:33019"/>
        <dbReference type="ChEBI" id="CHEBI:57762"/>
        <dbReference type="ChEBI" id="CHEBI:78442"/>
        <dbReference type="ChEBI" id="CHEBI:78537"/>
        <dbReference type="ChEBI" id="CHEBI:456215"/>
        <dbReference type="EC" id="6.1.1.9"/>
    </reaction>
</comment>
<evidence type="ECO:0000256" key="6">
    <source>
        <dbReference type="ARBA" id="ARBA00022917"/>
    </source>
</evidence>